<comment type="caution">
    <text evidence="6">The sequence shown here is derived from an EMBL/GenBank/DDBJ whole genome shotgun (WGS) entry which is preliminary data.</text>
</comment>
<proteinExistence type="inferred from homology"/>
<dbReference type="GO" id="GO:0005975">
    <property type="term" value="P:carbohydrate metabolic process"/>
    <property type="evidence" value="ECO:0007669"/>
    <property type="project" value="InterPro"/>
</dbReference>
<name>A0A923SRQ4_9FIRM</name>
<protein>
    <submittedName>
        <fullName evidence="6">FGGY-family carbohydrate kinase</fullName>
    </submittedName>
</protein>
<dbReference type="Gene3D" id="3.30.420.40">
    <property type="match status" value="2"/>
</dbReference>
<dbReference type="AlphaFoldDB" id="A0A923SRQ4"/>
<organism evidence="6 7">
    <name type="scientific">Lentihominibacter faecis</name>
    <dbReference type="NCBI Taxonomy" id="2764712"/>
    <lineage>
        <taxon>Bacteria</taxon>
        <taxon>Bacillati</taxon>
        <taxon>Bacillota</taxon>
        <taxon>Clostridia</taxon>
        <taxon>Peptostreptococcales</taxon>
        <taxon>Anaerovoracaceae</taxon>
        <taxon>Lentihominibacter</taxon>
    </lineage>
</organism>
<dbReference type="InterPro" id="IPR050406">
    <property type="entry name" value="FGGY_Carb_Kinase"/>
</dbReference>
<evidence type="ECO:0000259" key="5">
    <source>
        <dbReference type="Pfam" id="PF02782"/>
    </source>
</evidence>
<feature type="domain" description="Carbohydrate kinase FGGY C-terminal" evidence="5">
    <location>
        <begin position="274"/>
        <end position="476"/>
    </location>
</feature>
<dbReference type="Pfam" id="PF00370">
    <property type="entry name" value="FGGY_N"/>
    <property type="match status" value="1"/>
</dbReference>
<feature type="domain" description="Carbohydrate kinase FGGY N-terminal" evidence="4">
    <location>
        <begin position="4"/>
        <end position="257"/>
    </location>
</feature>
<dbReference type="InterPro" id="IPR018485">
    <property type="entry name" value="FGGY_C"/>
</dbReference>
<evidence type="ECO:0000256" key="1">
    <source>
        <dbReference type="ARBA" id="ARBA00009156"/>
    </source>
</evidence>
<dbReference type="InterPro" id="IPR043129">
    <property type="entry name" value="ATPase_NBD"/>
</dbReference>
<dbReference type="Proteomes" id="UP000644115">
    <property type="component" value="Unassembled WGS sequence"/>
</dbReference>
<dbReference type="RefSeq" id="WP_249287050.1">
    <property type="nucleotide sequence ID" value="NZ_JACRWC010000081.1"/>
</dbReference>
<dbReference type="GO" id="GO:0016301">
    <property type="term" value="F:kinase activity"/>
    <property type="evidence" value="ECO:0007669"/>
    <property type="project" value="UniProtKB-KW"/>
</dbReference>
<accession>A0A923SRQ4</accession>
<evidence type="ECO:0000259" key="4">
    <source>
        <dbReference type="Pfam" id="PF00370"/>
    </source>
</evidence>
<dbReference type="SUPFAM" id="SSF53067">
    <property type="entry name" value="Actin-like ATPase domain"/>
    <property type="match status" value="2"/>
</dbReference>
<dbReference type="CDD" id="cd07805">
    <property type="entry name" value="ASKHA_NBD_FGGY_CvXK-like"/>
    <property type="match status" value="1"/>
</dbReference>
<dbReference type="InterPro" id="IPR000577">
    <property type="entry name" value="Carb_kinase_FGGY"/>
</dbReference>
<keyword evidence="2" id="KW-0808">Transferase</keyword>
<dbReference type="PANTHER" id="PTHR43095">
    <property type="entry name" value="SUGAR KINASE"/>
    <property type="match status" value="1"/>
</dbReference>
<sequence>MLHVIAYDIGTTGVKTGLISIGETVELVADAYQGYDLYILENGGAEQDTDQWWSAMCETTRNLMKKSPVPPEKIDGISFCSQMQGLVLVNKDGKALRRPMSYMDQRARKEMKDCQGHGIQIAGVNVRMLLKSLRATHAASTSVKDPLWKYKWVQQNEPEIFAKVYKWLDVKEYLISRCTDRFIMTRDSAYSTFLYDTREGREGWNKALCRMYGVDPEHLPELIECTDIAGKLTAKAASELGLSPGICVYGGGGDATLIGVGAGCTKTGKTHVYSGTSGWIGTVIDRQVVDISSMIAGIVGAQKGRYNYFAEMETAGKCFQWVKEHLALDEIGVYLEKTNVAESTESLYESLYDYLSDTVKKIPAGAGGMIFTPWLHGNRCPFEDPNAAGMFFNIRIGTGKTEMIRAVLEGICFHLRWMLECEDKKVKTSRTIRFVGGGALSPVTCQMLSDITGRTVETVENTKDVGSIGAAILVAIGCGAIADFDHVEEYIPVKARYEPDPKTRDTYDRNYKVFRRLYQNNKENFTILNEGRSE</sequence>
<evidence type="ECO:0000313" key="7">
    <source>
        <dbReference type="Proteomes" id="UP000644115"/>
    </source>
</evidence>
<dbReference type="PIRSF" id="PIRSF000538">
    <property type="entry name" value="GlpK"/>
    <property type="match status" value="1"/>
</dbReference>
<dbReference type="InterPro" id="IPR018484">
    <property type="entry name" value="FGGY_N"/>
</dbReference>
<evidence type="ECO:0000313" key="6">
    <source>
        <dbReference type="EMBL" id="MBC5999635.1"/>
    </source>
</evidence>
<dbReference type="EMBL" id="JACRWC010000081">
    <property type="protein sequence ID" value="MBC5999635.1"/>
    <property type="molecule type" value="Genomic_DNA"/>
</dbReference>
<comment type="similarity">
    <text evidence="1">Belongs to the FGGY kinase family.</text>
</comment>
<evidence type="ECO:0000256" key="2">
    <source>
        <dbReference type="ARBA" id="ARBA00022679"/>
    </source>
</evidence>
<keyword evidence="3 6" id="KW-0418">Kinase</keyword>
<dbReference type="PANTHER" id="PTHR43095:SF5">
    <property type="entry name" value="XYLULOSE KINASE"/>
    <property type="match status" value="1"/>
</dbReference>
<reference evidence="6" key="1">
    <citation type="submission" date="2020-08" db="EMBL/GenBank/DDBJ databases">
        <authorList>
            <person name="Liu C."/>
            <person name="Sun Q."/>
        </authorList>
    </citation>
    <scope>NUCLEOTIDE SEQUENCE</scope>
    <source>
        <strain evidence="6">BX16</strain>
    </source>
</reference>
<gene>
    <name evidence="6" type="ORF">H8876_06445</name>
</gene>
<keyword evidence="7" id="KW-1185">Reference proteome</keyword>
<dbReference type="Pfam" id="PF02782">
    <property type="entry name" value="FGGY_C"/>
    <property type="match status" value="1"/>
</dbReference>
<evidence type="ECO:0000256" key="3">
    <source>
        <dbReference type="ARBA" id="ARBA00022777"/>
    </source>
</evidence>